<evidence type="ECO:0000256" key="9">
    <source>
        <dbReference type="ARBA" id="ARBA00023239"/>
    </source>
</evidence>
<evidence type="ECO:0000256" key="8">
    <source>
        <dbReference type="ARBA" id="ARBA00023180"/>
    </source>
</evidence>
<evidence type="ECO:0000256" key="10">
    <source>
        <dbReference type="RuleBase" id="RU361123"/>
    </source>
</evidence>
<keyword evidence="12" id="KW-1185">Reference proteome</keyword>
<feature type="domain" description="Pectate lyase" evidence="11">
    <location>
        <begin position="165"/>
        <end position="362"/>
    </location>
</feature>
<feature type="signal peptide" evidence="10">
    <location>
        <begin position="1"/>
        <end position="30"/>
    </location>
</feature>
<evidence type="ECO:0000256" key="2">
    <source>
        <dbReference type="ARBA" id="ARBA00005220"/>
    </source>
</evidence>
<protein>
    <recommendedName>
        <fullName evidence="4 10">Pectate lyase</fullName>
        <ecNumber evidence="4 10">4.2.2.2</ecNumber>
    </recommendedName>
</protein>
<dbReference type="PANTHER" id="PTHR31683:SF184">
    <property type="entry name" value="PECTATE LYASE"/>
    <property type="match status" value="1"/>
</dbReference>
<dbReference type="InterPro" id="IPR002022">
    <property type="entry name" value="Pec_lyase"/>
</dbReference>
<dbReference type="Gene3D" id="2.160.20.10">
    <property type="entry name" value="Single-stranded right-handed beta-helix, Pectin lyase-like"/>
    <property type="match status" value="1"/>
</dbReference>
<dbReference type="GeneID" id="105168137"/>
<dbReference type="SMART" id="SM00656">
    <property type="entry name" value="Amb_all"/>
    <property type="match status" value="1"/>
</dbReference>
<dbReference type="UniPathway" id="UPA00545">
    <property type="reaction ID" value="UER00824"/>
</dbReference>
<keyword evidence="9 10" id="KW-0456">Lyase</keyword>
<accession>A0A6I9TP74</accession>
<evidence type="ECO:0000256" key="1">
    <source>
        <dbReference type="ARBA" id="ARBA00000695"/>
    </source>
</evidence>
<dbReference type="EC" id="4.2.2.2" evidence="4 10"/>
<sequence length="442" mass="49184">MAMALSNHKFSILVLIIILSFVLLLPKSGAAIAKYDEYLKKRAQASLEESRKAFNPNPEELADDLNDQVSETLTREGGKRNLRQGGCKATNPIDRCWRCDPNWDKNRKQLAECARGFGHRATGGKSGRYYVVTDPSDNDMDKPKPGTLRHAVIQPQPLWIIFGRNMVITLKEELIFASDKTVDGRGAEVHIAYGAGITLQFVHNVIIHNIWIHDIVPEPGGMIRDAVDHIGLRTQSDGDGISVFGSNNIWIDHVSLSKGTDGLIDVIEGSTAVTISNCKFNNHNDVMLLGAHDGSNKDSIMQVTVAFNQFGEGLIQRMPRCRLGFVHVINNDYDSWGLYAIGGSAHSTIISQGNRFKASNNPDTKQVTRRAYASESEWKKWQWRSEGDMFLNGAYFVESGPPIKHTKLPLRKKNSIKFRPGSFAGRLTRYAGARMCFPGKLC</sequence>
<dbReference type="InterPro" id="IPR007524">
    <property type="entry name" value="Pec_lyase_N"/>
</dbReference>
<dbReference type="InterPro" id="IPR012334">
    <property type="entry name" value="Pectin_lyas_fold"/>
</dbReference>
<evidence type="ECO:0000256" key="3">
    <source>
        <dbReference type="ARBA" id="ARBA00010980"/>
    </source>
</evidence>
<dbReference type="InParanoid" id="A0A6I9TP74"/>
<dbReference type="RefSeq" id="XP_011086389.1">
    <property type="nucleotide sequence ID" value="XM_011088087.2"/>
</dbReference>
<dbReference type="InterPro" id="IPR045032">
    <property type="entry name" value="PEL"/>
</dbReference>
<dbReference type="OrthoDB" id="1637350at2759"/>
<dbReference type="Gramene" id="SIN_1026802.t">
    <property type="protein sequence ID" value="SIN_1026802.t"/>
    <property type="gene ID" value="SIN_1026802"/>
</dbReference>
<keyword evidence="5 10" id="KW-0479">Metal-binding</keyword>
<evidence type="ECO:0000256" key="5">
    <source>
        <dbReference type="ARBA" id="ARBA00022723"/>
    </source>
</evidence>
<dbReference type="KEGG" id="sind:105168137"/>
<keyword evidence="8" id="KW-0325">Glycoprotein</keyword>
<comment type="catalytic activity">
    <reaction evidence="1 10">
        <text>Eliminative cleavage of (1-&gt;4)-alpha-D-galacturonan to give oligosaccharides with 4-deoxy-alpha-D-galact-4-enuronosyl groups at their non-reducing ends.</text>
        <dbReference type="EC" id="4.2.2.2"/>
    </reaction>
</comment>
<evidence type="ECO:0000256" key="7">
    <source>
        <dbReference type="ARBA" id="ARBA00022837"/>
    </source>
</evidence>
<dbReference type="PANTHER" id="PTHR31683">
    <property type="entry name" value="PECTATE LYASE 18-RELATED"/>
    <property type="match status" value="1"/>
</dbReference>
<evidence type="ECO:0000256" key="4">
    <source>
        <dbReference type="ARBA" id="ARBA00012272"/>
    </source>
</evidence>
<name>A0A6I9TP74_SESIN</name>
<dbReference type="Pfam" id="PF00544">
    <property type="entry name" value="Pectate_lyase_4"/>
    <property type="match status" value="1"/>
</dbReference>
<gene>
    <name evidence="13" type="primary">LOC105168137</name>
</gene>
<keyword evidence="6 10" id="KW-0732">Signal</keyword>
<keyword evidence="7 10" id="KW-0106">Calcium</keyword>
<evidence type="ECO:0000259" key="11">
    <source>
        <dbReference type="SMART" id="SM00656"/>
    </source>
</evidence>
<organism evidence="12 13">
    <name type="scientific">Sesamum indicum</name>
    <name type="common">Oriental sesame</name>
    <name type="synonym">Sesamum orientale</name>
    <dbReference type="NCBI Taxonomy" id="4182"/>
    <lineage>
        <taxon>Eukaryota</taxon>
        <taxon>Viridiplantae</taxon>
        <taxon>Streptophyta</taxon>
        <taxon>Embryophyta</taxon>
        <taxon>Tracheophyta</taxon>
        <taxon>Spermatophyta</taxon>
        <taxon>Magnoliopsida</taxon>
        <taxon>eudicotyledons</taxon>
        <taxon>Gunneridae</taxon>
        <taxon>Pentapetalae</taxon>
        <taxon>asterids</taxon>
        <taxon>lamiids</taxon>
        <taxon>Lamiales</taxon>
        <taxon>Pedaliaceae</taxon>
        <taxon>Sesamum</taxon>
    </lineage>
</organism>
<dbReference type="GO" id="GO:0045490">
    <property type="term" value="P:pectin catabolic process"/>
    <property type="evidence" value="ECO:0007669"/>
    <property type="project" value="UniProtKB-UniPathway"/>
</dbReference>
<dbReference type="Pfam" id="PF04431">
    <property type="entry name" value="Pec_lyase_N"/>
    <property type="match status" value="1"/>
</dbReference>
<dbReference type="Proteomes" id="UP000504604">
    <property type="component" value="Linkage group LG8"/>
</dbReference>
<evidence type="ECO:0000313" key="13">
    <source>
        <dbReference type="RefSeq" id="XP_011086389.1"/>
    </source>
</evidence>
<comment type="pathway">
    <text evidence="2 10">Glycan metabolism; pectin degradation; 2-dehydro-3-deoxy-D-gluconate from pectin: step 2/5.</text>
</comment>
<dbReference type="GO" id="GO:0030570">
    <property type="term" value="F:pectate lyase activity"/>
    <property type="evidence" value="ECO:0007669"/>
    <property type="project" value="UniProtKB-EC"/>
</dbReference>
<reference evidence="13" key="1">
    <citation type="submission" date="2025-08" db="UniProtKB">
        <authorList>
            <consortium name="RefSeq"/>
        </authorList>
    </citation>
    <scope>IDENTIFICATION</scope>
</reference>
<evidence type="ECO:0000313" key="12">
    <source>
        <dbReference type="Proteomes" id="UP000504604"/>
    </source>
</evidence>
<proteinExistence type="inferred from homology"/>
<dbReference type="InterPro" id="IPR011050">
    <property type="entry name" value="Pectin_lyase_fold/virulence"/>
</dbReference>
<evidence type="ECO:0000256" key="6">
    <source>
        <dbReference type="ARBA" id="ARBA00022729"/>
    </source>
</evidence>
<feature type="chain" id="PRO_5027158721" description="Pectate lyase" evidence="10">
    <location>
        <begin position="31"/>
        <end position="442"/>
    </location>
</feature>
<comment type="cofactor">
    <cofactor evidence="10">
        <name>Ca(2+)</name>
        <dbReference type="ChEBI" id="CHEBI:29108"/>
    </cofactor>
    <text evidence="10">Binds 1 Ca(2+) ion. Required for its activity.</text>
</comment>
<dbReference type="AlphaFoldDB" id="A0A6I9TP74"/>
<dbReference type="GO" id="GO:0046872">
    <property type="term" value="F:metal ion binding"/>
    <property type="evidence" value="ECO:0007669"/>
    <property type="project" value="UniProtKB-KW"/>
</dbReference>
<dbReference type="InterPro" id="IPR018082">
    <property type="entry name" value="AmbAllergen"/>
</dbReference>
<comment type="similarity">
    <text evidence="3 10">Belongs to the polysaccharide lyase 1 family.</text>
</comment>
<dbReference type="SUPFAM" id="SSF51126">
    <property type="entry name" value="Pectin lyase-like"/>
    <property type="match status" value="1"/>
</dbReference>
<dbReference type="PRINTS" id="PR00807">
    <property type="entry name" value="AMBALLERGEN"/>
</dbReference>